<feature type="transmembrane region" description="Helical" evidence="1">
    <location>
        <begin position="96"/>
        <end position="118"/>
    </location>
</feature>
<dbReference type="RefSeq" id="WP_290321000.1">
    <property type="nucleotide sequence ID" value="NZ_JAUFPN010000310.1"/>
</dbReference>
<accession>A0ABT8AGQ7</accession>
<keyword evidence="1" id="KW-0472">Membrane</keyword>
<protein>
    <submittedName>
        <fullName evidence="2">Uncharacterized protein</fullName>
    </submittedName>
</protein>
<sequence length="205" mass="22635">MIRPRPAPRPRPLLRRLARLPLVPLAILVVLLEATVWRWLTALGRVLSRLAVFAALERLVARLSPRMVVAAFVLPFLAFIPLLKFGELWLFLHGHLVLGVLLLVAAKVVGVAFSARLFEIARPKMLQVPRFAWAYGHGLRAWAWCHALLEGIPAWVAARGAVQRGLARGRAALAGAWHRLRAGVGRPAAGGVRARLAAAIRQQRR</sequence>
<keyword evidence="3" id="KW-1185">Reference proteome</keyword>
<name>A0ABT8AGQ7_9PROT</name>
<gene>
    <name evidence="2" type="ORF">QWZ14_31255</name>
</gene>
<reference evidence="3" key="1">
    <citation type="journal article" date="2019" name="Int. J. Syst. Evol. Microbiol.">
        <title>The Global Catalogue of Microorganisms (GCM) 10K type strain sequencing project: providing services to taxonomists for standard genome sequencing and annotation.</title>
        <authorList>
            <consortium name="The Broad Institute Genomics Platform"/>
            <consortium name="The Broad Institute Genome Sequencing Center for Infectious Disease"/>
            <person name="Wu L."/>
            <person name="Ma J."/>
        </authorList>
    </citation>
    <scope>NUCLEOTIDE SEQUENCE [LARGE SCALE GENOMIC DNA]</scope>
    <source>
        <strain evidence="3">CECT 7131</strain>
    </source>
</reference>
<feature type="transmembrane region" description="Helical" evidence="1">
    <location>
        <begin position="20"/>
        <end position="40"/>
    </location>
</feature>
<proteinExistence type="predicted"/>
<evidence type="ECO:0000313" key="2">
    <source>
        <dbReference type="EMBL" id="MDN3568878.1"/>
    </source>
</evidence>
<organism evidence="2 3">
    <name type="scientific">Paeniroseomonas aquatica</name>
    <dbReference type="NCBI Taxonomy" id="373043"/>
    <lineage>
        <taxon>Bacteria</taxon>
        <taxon>Pseudomonadati</taxon>
        <taxon>Pseudomonadota</taxon>
        <taxon>Alphaproteobacteria</taxon>
        <taxon>Acetobacterales</taxon>
        <taxon>Acetobacteraceae</taxon>
        <taxon>Paeniroseomonas</taxon>
    </lineage>
</organism>
<keyword evidence="1" id="KW-1133">Transmembrane helix</keyword>
<keyword evidence="1" id="KW-0812">Transmembrane</keyword>
<evidence type="ECO:0000256" key="1">
    <source>
        <dbReference type="SAM" id="Phobius"/>
    </source>
</evidence>
<dbReference type="Proteomes" id="UP001529369">
    <property type="component" value="Unassembled WGS sequence"/>
</dbReference>
<evidence type="ECO:0000313" key="3">
    <source>
        <dbReference type="Proteomes" id="UP001529369"/>
    </source>
</evidence>
<comment type="caution">
    <text evidence="2">The sequence shown here is derived from an EMBL/GenBank/DDBJ whole genome shotgun (WGS) entry which is preliminary data.</text>
</comment>
<dbReference type="EMBL" id="JAUFPN010000310">
    <property type="protein sequence ID" value="MDN3568878.1"/>
    <property type="molecule type" value="Genomic_DNA"/>
</dbReference>
<feature type="transmembrane region" description="Helical" evidence="1">
    <location>
        <begin position="68"/>
        <end position="90"/>
    </location>
</feature>